<evidence type="ECO:0000313" key="1">
    <source>
        <dbReference type="EMBL" id="CEK64044.1"/>
    </source>
</evidence>
<dbReference type="AlphaFoldDB" id="A0A0B6Z5Y4"/>
<gene>
    <name evidence="1" type="primary">ORF50456</name>
</gene>
<protein>
    <submittedName>
        <fullName evidence="1">Uncharacterized protein</fullName>
    </submittedName>
</protein>
<accession>A0A0B6Z5Y4</accession>
<reference evidence="1" key="1">
    <citation type="submission" date="2014-12" db="EMBL/GenBank/DDBJ databases">
        <title>Insight into the proteome of Arion vulgaris.</title>
        <authorList>
            <person name="Aradska J."/>
            <person name="Bulat T."/>
            <person name="Smidak R."/>
            <person name="Sarate P."/>
            <person name="Gangsoo J."/>
            <person name="Sialana F."/>
            <person name="Bilban M."/>
            <person name="Lubec G."/>
        </authorList>
    </citation>
    <scope>NUCLEOTIDE SEQUENCE</scope>
    <source>
        <tissue evidence="1">Skin</tissue>
    </source>
</reference>
<name>A0A0B6Z5Y4_9EUPU</name>
<sequence length="63" mass="7136">FHIIVEFNSTNIPVLKKSPPKQTTFTQSQCSLTPNNADKFCSLLMVIIKEAEMSKFLFKNCAI</sequence>
<feature type="non-terminal residue" evidence="1">
    <location>
        <position position="1"/>
    </location>
</feature>
<organism evidence="1">
    <name type="scientific">Arion vulgaris</name>
    <dbReference type="NCBI Taxonomy" id="1028688"/>
    <lineage>
        <taxon>Eukaryota</taxon>
        <taxon>Metazoa</taxon>
        <taxon>Spiralia</taxon>
        <taxon>Lophotrochozoa</taxon>
        <taxon>Mollusca</taxon>
        <taxon>Gastropoda</taxon>
        <taxon>Heterobranchia</taxon>
        <taxon>Euthyneura</taxon>
        <taxon>Panpulmonata</taxon>
        <taxon>Eupulmonata</taxon>
        <taxon>Stylommatophora</taxon>
        <taxon>Helicina</taxon>
        <taxon>Arionoidea</taxon>
        <taxon>Arionidae</taxon>
        <taxon>Arion</taxon>
    </lineage>
</organism>
<dbReference type="EMBL" id="HACG01017179">
    <property type="protein sequence ID" value="CEK64044.1"/>
    <property type="molecule type" value="Transcribed_RNA"/>
</dbReference>
<proteinExistence type="predicted"/>